<comment type="subcellular location">
    <subcellularLocation>
        <location evidence="1 7">Cell outer membrane</location>
        <topology evidence="1 7">Multi-pass membrane protein</topology>
    </subcellularLocation>
</comment>
<dbReference type="NCBIfam" id="TIGR04057">
    <property type="entry name" value="SusC_RagA_signa"/>
    <property type="match status" value="1"/>
</dbReference>
<reference evidence="10 11" key="1">
    <citation type="submission" date="2019-01" db="EMBL/GenBank/DDBJ databases">
        <title>Flavobacterium sp. nov. isolated from arctic soil.</title>
        <authorList>
            <person name="Kim D.-U."/>
        </authorList>
    </citation>
    <scope>NUCLEOTIDE SEQUENCE [LARGE SCALE GENOMIC DNA]</scope>
    <source>
        <strain evidence="10 11">Kopri-42</strain>
    </source>
</reference>
<evidence type="ECO:0000256" key="7">
    <source>
        <dbReference type="PROSITE-ProRule" id="PRU01360"/>
    </source>
</evidence>
<keyword evidence="11" id="KW-1185">Reference proteome</keyword>
<evidence type="ECO:0000256" key="5">
    <source>
        <dbReference type="ARBA" id="ARBA00023136"/>
    </source>
</evidence>
<keyword evidence="2 7" id="KW-0813">Transport</keyword>
<dbReference type="InterPro" id="IPR011662">
    <property type="entry name" value="Secretin/TonB_short_N"/>
</dbReference>
<dbReference type="InterPro" id="IPR037066">
    <property type="entry name" value="Plug_dom_sf"/>
</dbReference>
<dbReference type="Gene3D" id="3.55.50.30">
    <property type="match status" value="1"/>
</dbReference>
<feature type="domain" description="Secretin/TonB short N-terminal" evidence="8">
    <location>
        <begin position="57"/>
        <end position="104"/>
    </location>
</feature>
<dbReference type="InterPro" id="IPR023996">
    <property type="entry name" value="TonB-dep_OMP_SusC/RagA"/>
</dbReference>
<keyword evidence="3 7" id="KW-1134">Transmembrane beta strand</keyword>
<dbReference type="InterPro" id="IPR008969">
    <property type="entry name" value="CarboxyPept-like_regulatory"/>
</dbReference>
<keyword evidence="5 7" id="KW-0472">Membrane</keyword>
<dbReference type="RefSeq" id="WP_113666596.1">
    <property type="nucleotide sequence ID" value="NZ_QNVY02000004.1"/>
</dbReference>
<dbReference type="NCBIfam" id="TIGR04056">
    <property type="entry name" value="OMP_RagA_SusC"/>
    <property type="match status" value="1"/>
</dbReference>
<dbReference type="Pfam" id="PF07715">
    <property type="entry name" value="Plug"/>
    <property type="match status" value="1"/>
</dbReference>
<dbReference type="InterPro" id="IPR036942">
    <property type="entry name" value="Beta-barrel_TonB_sf"/>
</dbReference>
<evidence type="ECO:0000256" key="2">
    <source>
        <dbReference type="ARBA" id="ARBA00022448"/>
    </source>
</evidence>
<protein>
    <submittedName>
        <fullName evidence="10">SusC/RagA family TonB-linked outer membrane protein</fullName>
    </submittedName>
</protein>
<dbReference type="EMBL" id="QNVY02000004">
    <property type="protein sequence ID" value="RYJ51232.1"/>
    <property type="molecule type" value="Genomic_DNA"/>
</dbReference>
<sequence>MTFTELPYWQKLLLTFAIFLLSINTFSQSKDKTITLSFREQPLSQVLKSIEQQTNFRIIYNANKIDVNQKVTVSVKNSTLENALTKLLKDREISFFIQKEQILLLEISDKTVSQEKERFIKGVVLDSKDKLPIPGATILIKGTSTGAISDSNGKFVYLLKGNDIQNTVLEVSFLGMKAQSVRAGNSFDFVFNMEQVTDELEQVVITSSYGTKKLKEEIVGSIATLNAKDIAVEQASESIDKIVGGQIAGVLIENTSGIGGPVKINIRGQGSLSSLTNSNLGTSTQPLIIVDGVIMSEEVGIDSQFFDANGTFSENLSNPLAQISPENIESFTVLKDAAAVSIYGADGANGVILITTKKGKKGKTKFGFSNQMGISSAINPIKYLSGSQYNDLRNEYLKNSQTNYTPVPYNGINTDWFDLLNVAGIYNKYNFNVSGANSKFSYRSSLSYLVIDEPQKGNKTKQLNAGINLGYRLDKFDFGLSLNPSYIQKDAPNIYYSYAFVPTISPYNADGTFATVGVLGLGNPLAAIEQNKNITDSYGLLGSLNASYEFSDFLSFSTLFGIDYKDKTQDRYFSGANESGQYNGSFTLGGMQYPNWGRRLLNERNSTKWNWQGQALFNKILNLNHNIDGILGFELSNDKANFSYSSGRGFVNPNGINNVQDAIRDDDPLTTVDETLANQTFGDDISYSSRVSFFSQFNYNYKKRYYFLGNFRRDESSVFGDDTNVALNGGAGLSWIVSNEDFMKSSKGIDLLKFKISYGTTGNSRIGSYRSKGLYILSQNGYNGVEGSFPSEAPNGQLSWEKNTKFNAGVDFNFLGRVELSLEYFYDDLKDLITSRDVPTETGYSSIQLNAASMYNKGVEFSTRIKWLQSDSFKWTTSFNISTVENKVTQLIGLGSEFSTSEVALAQKVGYSTSTIWGIKWAGVDPATGRDLVEKDGQIYDAATYTSLFTAADWVPIGNNQPKAYGGFNNNFTINNAIVLSIRGAFQLGGDYLVDNSLISKYNITSNRNLSVNAYDYWRNQGDVVSQPLVISNTTLIPNLSKFLYDATYLKISNINLSYNVPIKKTFLDALSVFVDVSNVVYWYKDKSPEGRNGIREFNFTYPQARTISLGFNTKF</sequence>
<name>A0A482TTQ6_9FLAO</name>
<dbReference type="Gene3D" id="2.60.40.1120">
    <property type="entry name" value="Carboxypeptidase-like, regulatory domain"/>
    <property type="match status" value="1"/>
</dbReference>
<dbReference type="Pfam" id="PF13715">
    <property type="entry name" value="CarbopepD_reg_2"/>
    <property type="match status" value="1"/>
</dbReference>
<keyword evidence="4 7" id="KW-0812">Transmembrane</keyword>
<dbReference type="InterPro" id="IPR023997">
    <property type="entry name" value="TonB-dep_OMP_SusC/RagA_CS"/>
</dbReference>
<dbReference type="SUPFAM" id="SSF49464">
    <property type="entry name" value="Carboxypeptidase regulatory domain-like"/>
    <property type="match status" value="1"/>
</dbReference>
<comment type="caution">
    <text evidence="10">The sequence shown here is derived from an EMBL/GenBank/DDBJ whole genome shotgun (WGS) entry which is preliminary data.</text>
</comment>
<evidence type="ECO:0000259" key="9">
    <source>
        <dbReference type="Pfam" id="PF07715"/>
    </source>
</evidence>
<dbReference type="InterPro" id="IPR012910">
    <property type="entry name" value="Plug_dom"/>
</dbReference>
<dbReference type="SUPFAM" id="SSF56935">
    <property type="entry name" value="Porins"/>
    <property type="match status" value="1"/>
</dbReference>
<accession>A0A482TTQ6</accession>
<feature type="domain" description="TonB-dependent receptor plug" evidence="9">
    <location>
        <begin position="216"/>
        <end position="351"/>
    </location>
</feature>
<dbReference type="PROSITE" id="PS52016">
    <property type="entry name" value="TONB_DEPENDENT_REC_3"/>
    <property type="match status" value="1"/>
</dbReference>
<evidence type="ECO:0000256" key="4">
    <source>
        <dbReference type="ARBA" id="ARBA00022692"/>
    </source>
</evidence>
<dbReference type="Pfam" id="PF07660">
    <property type="entry name" value="STN"/>
    <property type="match status" value="1"/>
</dbReference>
<dbReference type="Gene3D" id="2.170.130.10">
    <property type="entry name" value="TonB-dependent receptor, plug domain"/>
    <property type="match status" value="1"/>
</dbReference>
<dbReference type="InterPro" id="IPR039426">
    <property type="entry name" value="TonB-dep_rcpt-like"/>
</dbReference>
<dbReference type="Proteomes" id="UP000253235">
    <property type="component" value="Unassembled WGS sequence"/>
</dbReference>
<keyword evidence="6 7" id="KW-0998">Cell outer membrane</keyword>
<evidence type="ECO:0000313" key="10">
    <source>
        <dbReference type="EMBL" id="RYJ51232.1"/>
    </source>
</evidence>
<evidence type="ECO:0000256" key="6">
    <source>
        <dbReference type="ARBA" id="ARBA00023237"/>
    </source>
</evidence>
<gene>
    <name evidence="10" type="ORF">DR871_012415</name>
</gene>
<dbReference type="Gene3D" id="2.40.170.20">
    <property type="entry name" value="TonB-dependent receptor, beta-barrel domain"/>
    <property type="match status" value="1"/>
</dbReference>
<organism evidence="10 11">
    <name type="scientific">Flavobacterium petrolei</name>
    <dbReference type="NCBI Taxonomy" id="2259594"/>
    <lineage>
        <taxon>Bacteria</taxon>
        <taxon>Pseudomonadati</taxon>
        <taxon>Bacteroidota</taxon>
        <taxon>Flavobacteriia</taxon>
        <taxon>Flavobacteriales</taxon>
        <taxon>Flavobacteriaceae</taxon>
        <taxon>Flavobacterium</taxon>
    </lineage>
</organism>
<evidence type="ECO:0000259" key="8">
    <source>
        <dbReference type="Pfam" id="PF07660"/>
    </source>
</evidence>
<evidence type="ECO:0000256" key="1">
    <source>
        <dbReference type="ARBA" id="ARBA00004571"/>
    </source>
</evidence>
<proteinExistence type="inferred from homology"/>
<evidence type="ECO:0000313" key="11">
    <source>
        <dbReference type="Proteomes" id="UP000253235"/>
    </source>
</evidence>
<dbReference type="GO" id="GO:0009279">
    <property type="term" value="C:cell outer membrane"/>
    <property type="evidence" value="ECO:0007669"/>
    <property type="project" value="UniProtKB-SubCell"/>
</dbReference>
<dbReference type="AlphaFoldDB" id="A0A482TTQ6"/>
<comment type="similarity">
    <text evidence="7">Belongs to the TonB-dependent receptor family.</text>
</comment>
<dbReference type="OrthoDB" id="9768177at2"/>
<evidence type="ECO:0000256" key="3">
    <source>
        <dbReference type="ARBA" id="ARBA00022452"/>
    </source>
</evidence>